<gene>
    <name evidence="4" type="ORF">MKQ68_20645</name>
</gene>
<dbReference type="PROSITE" id="PS51257">
    <property type="entry name" value="PROKAR_LIPOPROTEIN"/>
    <property type="match status" value="1"/>
</dbReference>
<feature type="domain" description="DUF4959" evidence="1">
    <location>
        <begin position="16"/>
        <end position="119"/>
    </location>
</feature>
<evidence type="ECO:0000259" key="3">
    <source>
        <dbReference type="Pfam" id="PF17166"/>
    </source>
</evidence>
<dbReference type="Gene3D" id="2.60.120.260">
    <property type="entry name" value="Galactose-binding domain-like"/>
    <property type="match status" value="1"/>
</dbReference>
<name>A0ABY6IYN0_9BACT</name>
<dbReference type="Pfam" id="PF16323">
    <property type="entry name" value="DUF4959"/>
    <property type="match status" value="1"/>
</dbReference>
<dbReference type="RefSeq" id="WP_264280749.1">
    <property type="nucleotide sequence ID" value="NZ_CP107006.1"/>
</dbReference>
<organism evidence="4 5">
    <name type="scientific">Chitinophaga horti</name>
    <dbReference type="NCBI Taxonomy" id="2920382"/>
    <lineage>
        <taxon>Bacteria</taxon>
        <taxon>Pseudomonadati</taxon>
        <taxon>Bacteroidota</taxon>
        <taxon>Chitinophagia</taxon>
        <taxon>Chitinophagales</taxon>
        <taxon>Chitinophagaceae</taxon>
        <taxon>Chitinophaga</taxon>
    </lineage>
</organism>
<accession>A0ABY6IYN0</accession>
<protein>
    <submittedName>
        <fullName evidence="4">DUF5000 domain-containing lipoprotein</fullName>
    </submittedName>
</protein>
<dbReference type="Pfam" id="PF17166">
    <property type="entry name" value="DUF5126"/>
    <property type="match status" value="1"/>
</dbReference>
<evidence type="ECO:0000259" key="1">
    <source>
        <dbReference type="Pfam" id="PF16323"/>
    </source>
</evidence>
<proteinExistence type="predicted"/>
<dbReference type="Pfam" id="PF16391">
    <property type="entry name" value="DUF5000"/>
    <property type="match status" value="1"/>
</dbReference>
<dbReference type="InterPro" id="IPR032164">
    <property type="entry name" value="DUF5000"/>
</dbReference>
<dbReference type="Proteomes" id="UP001162741">
    <property type="component" value="Chromosome"/>
</dbReference>
<keyword evidence="5" id="KW-1185">Reference proteome</keyword>
<keyword evidence="4" id="KW-0449">Lipoprotein</keyword>
<evidence type="ECO:0000313" key="4">
    <source>
        <dbReference type="EMBL" id="UYQ92496.1"/>
    </source>
</evidence>
<dbReference type="EMBL" id="CP107006">
    <property type="protein sequence ID" value="UYQ92496.1"/>
    <property type="molecule type" value="Genomic_DNA"/>
</dbReference>
<sequence>MQSKYWLILFAAFLFACKEETLEPLNEGGDAPQLVSDVKAVGFAGKVELTYALPKDPNLFYVKAEYEIRPGKKMEAIATYYNNTLTLEGFGDTTERTVKLYSVSRSEVKSAPVAVKVKPLQPPVKKTFASLHFDADFGGISVSFLNEDSANVVIGVLTKDSLGAVVPADMYYTSQKKGTFSARGFDAKPRWFGVYVRDRWTNLSDTSWKQLTPMHEQMLNKSLFRAMKLAGDANLHGNMQMSTLWNNVITGGSATLLSWLRTANGSGVPHMITFDLGVKAKLSRFQFIPRGAIDEQNLLYAAGDPRLFEIWGTNEPSADGSLTSWTKLSDCEVIKPSGLPIGTQSNDDILAAQAGREFKMPLDIPAVRYIRLRILQTWGNSDYMWMAEATLYGEIQ</sequence>
<dbReference type="InterPro" id="IPR033431">
    <property type="entry name" value="DUF5126"/>
</dbReference>
<feature type="domain" description="DUF5126" evidence="3">
    <location>
        <begin position="120"/>
        <end position="222"/>
    </location>
</feature>
<evidence type="ECO:0000313" key="5">
    <source>
        <dbReference type="Proteomes" id="UP001162741"/>
    </source>
</evidence>
<dbReference type="InterPro" id="IPR032527">
    <property type="entry name" value="DUF4959"/>
</dbReference>
<evidence type="ECO:0000259" key="2">
    <source>
        <dbReference type="Pfam" id="PF16391"/>
    </source>
</evidence>
<feature type="domain" description="DUF5000" evidence="2">
    <location>
        <begin position="254"/>
        <end position="393"/>
    </location>
</feature>
<reference evidence="4" key="1">
    <citation type="submission" date="2022-10" db="EMBL/GenBank/DDBJ databases">
        <title>Chitinophaga sp. nov., isolated from soil.</title>
        <authorList>
            <person name="Jeon C.O."/>
        </authorList>
    </citation>
    <scope>NUCLEOTIDE SEQUENCE</scope>
    <source>
        <strain evidence="4">R8</strain>
    </source>
</reference>